<evidence type="ECO:0000313" key="5">
    <source>
        <dbReference type="EMBL" id="MFC4491791.1"/>
    </source>
</evidence>
<evidence type="ECO:0000256" key="1">
    <source>
        <dbReference type="ARBA" id="ARBA00038087"/>
    </source>
</evidence>
<dbReference type="InterPro" id="IPR052399">
    <property type="entry name" value="Phage_Baseplate_Assmbl_Protein"/>
</dbReference>
<evidence type="ECO:0000259" key="3">
    <source>
        <dbReference type="Pfam" id="PF26078"/>
    </source>
</evidence>
<evidence type="ECO:0000313" key="6">
    <source>
        <dbReference type="Proteomes" id="UP001595999"/>
    </source>
</evidence>
<organism evidence="5 6">
    <name type="scientific">Chromobacterium aquaticum</name>
    <dbReference type="NCBI Taxonomy" id="467180"/>
    <lineage>
        <taxon>Bacteria</taxon>
        <taxon>Pseudomonadati</taxon>
        <taxon>Pseudomonadota</taxon>
        <taxon>Betaproteobacteria</taxon>
        <taxon>Neisseriales</taxon>
        <taxon>Chromobacteriaceae</taxon>
        <taxon>Chromobacterium</taxon>
    </lineage>
</organism>
<dbReference type="InterPro" id="IPR006949">
    <property type="entry name" value="Barrel_Baseplate_J-like"/>
</dbReference>
<dbReference type="InterPro" id="IPR058531">
    <property type="entry name" value="Baseplate_J_M"/>
</dbReference>
<gene>
    <name evidence="5" type="ORF">ACFO0R_19445</name>
</gene>
<dbReference type="Pfam" id="PF26078">
    <property type="entry name" value="Baseplate_J_M"/>
    <property type="match status" value="1"/>
</dbReference>
<dbReference type="Pfam" id="PF26079">
    <property type="entry name" value="Baseplate_J_C"/>
    <property type="match status" value="1"/>
</dbReference>
<dbReference type="EMBL" id="JBHSEK010000017">
    <property type="protein sequence ID" value="MFC4491791.1"/>
    <property type="molecule type" value="Genomic_DNA"/>
</dbReference>
<accession>A0ABV8ZY92</accession>
<feature type="domain" description="Baseplate protein J-like barrel" evidence="2">
    <location>
        <begin position="91"/>
        <end position="169"/>
    </location>
</feature>
<dbReference type="PANTHER" id="PTHR37829">
    <property type="entry name" value="PHAGE-LIKE ELEMENT PBSX PROTEIN XKDT"/>
    <property type="match status" value="1"/>
</dbReference>
<dbReference type="Pfam" id="PF04865">
    <property type="entry name" value="Baseplate_J"/>
    <property type="match status" value="1"/>
</dbReference>
<keyword evidence="6" id="KW-1185">Reference proteome</keyword>
<feature type="domain" description="Baseplate J-like central" evidence="3">
    <location>
        <begin position="190"/>
        <end position="259"/>
    </location>
</feature>
<proteinExistence type="inferred from homology"/>
<evidence type="ECO:0000259" key="4">
    <source>
        <dbReference type="Pfam" id="PF26079"/>
    </source>
</evidence>
<evidence type="ECO:0000259" key="2">
    <source>
        <dbReference type="Pfam" id="PF04865"/>
    </source>
</evidence>
<protein>
    <submittedName>
        <fullName evidence="5">Baseplate J/gp47 family protein</fullName>
    </submittedName>
</protein>
<reference evidence="6" key="1">
    <citation type="journal article" date="2019" name="Int. J. Syst. Evol. Microbiol.">
        <title>The Global Catalogue of Microorganisms (GCM) 10K type strain sequencing project: providing services to taxonomists for standard genome sequencing and annotation.</title>
        <authorList>
            <consortium name="The Broad Institute Genomics Platform"/>
            <consortium name="The Broad Institute Genome Sequencing Center for Infectious Disease"/>
            <person name="Wu L."/>
            <person name="Ma J."/>
        </authorList>
    </citation>
    <scope>NUCLEOTIDE SEQUENCE [LARGE SCALE GENOMIC DNA]</scope>
    <source>
        <strain evidence="6">CGMCC 4.7608</strain>
    </source>
</reference>
<dbReference type="InterPro" id="IPR058530">
    <property type="entry name" value="Baseplate_J-like_C"/>
</dbReference>
<name>A0ABV8ZY92_9NEIS</name>
<comment type="similarity">
    <text evidence="1">Belongs to the Mu gp47/PBSX XkdT family.</text>
</comment>
<dbReference type="PANTHER" id="PTHR37829:SF3">
    <property type="entry name" value="PROTEIN JAYE-RELATED"/>
    <property type="match status" value="1"/>
</dbReference>
<dbReference type="Proteomes" id="UP001595999">
    <property type="component" value="Unassembled WGS sequence"/>
</dbReference>
<sequence length="354" mass="36933">MAFSVPAFAKIRDDLLRDIKNQLPDADTGPDSDYFIRASSVASAVEGLYQHQAWIVRQIFPDTADREYLELHARVRGLARKAAVAAQGQIKAYGMPGASVPTGLSAKLGDQVYTTTSAGVIDGTGIATVTAVANTAGTVGNAAANAALELTAAPSGVTSAASIVTMTGGVNEEDDAALLARLLELIRRPPAGGNRHDYRRWAMEVPGVTAAYVYPLRRGLGTVDVAITSAGALPSEATIDAVQDYIDDLRPVTAKNCLVLAPTPKTTNVAVQVKLSGITLAAAQVQIEAALGVYFNQLAPGETAIKSRMEALISDLSGVVDRAVTLPAANVVPVVDETKVEWVRVGTVTVTAMP</sequence>
<comment type="caution">
    <text evidence="5">The sequence shown here is derived from an EMBL/GenBank/DDBJ whole genome shotgun (WGS) entry which is preliminary data.</text>
</comment>
<feature type="domain" description="Baseplate J-like C-terminal" evidence="4">
    <location>
        <begin position="268"/>
        <end position="351"/>
    </location>
</feature>
<dbReference type="RefSeq" id="WP_231462992.1">
    <property type="nucleotide sequence ID" value="NZ_JAJOHW010000089.1"/>
</dbReference>